<evidence type="ECO:0000256" key="7">
    <source>
        <dbReference type="RuleBase" id="RU363032"/>
    </source>
</evidence>
<dbReference type="Gene3D" id="1.10.3720.10">
    <property type="entry name" value="MetI-like"/>
    <property type="match status" value="1"/>
</dbReference>
<dbReference type="GO" id="GO:0055085">
    <property type="term" value="P:transmembrane transport"/>
    <property type="evidence" value="ECO:0007669"/>
    <property type="project" value="InterPro"/>
</dbReference>
<dbReference type="PANTHER" id="PTHR43744">
    <property type="entry name" value="ABC TRANSPORTER PERMEASE PROTEIN MG189-RELATED-RELATED"/>
    <property type="match status" value="1"/>
</dbReference>
<keyword evidence="5 7" id="KW-1133">Transmembrane helix</keyword>
<gene>
    <name evidence="9" type="primary">araQ_13</name>
    <name evidence="9" type="ORF">DSM106044_01035</name>
</gene>
<evidence type="ECO:0000313" key="10">
    <source>
        <dbReference type="Proteomes" id="UP000306509"/>
    </source>
</evidence>
<sequence length="271" mass="30188">MNKKKVILITVVLFLLSFVTVFPFYIMITMGTKSTEELFRGISLIPGTHLLDNIKTIASGTFLRFYINSLVVSFSAMGIGALTSSMAGFALSKYDFKYRKIIMNIILFSMMIPGQISLIAYIMEMRTFGLLDTLWPLIIQFSANAFGVYWMKQSMDGGIPDEVMESARIDGASEPRIFFSIAMPFVKAPLVTILLLLFLWSWNNYLVPLIAINDPNMYTVPLGLAMLNGLHKTNYAAKILALSFGTIPLVIMFIFGSKYFIKGLTAGAVKG</sequence>
<keyword evidence="2 7" id="KW-0813">Transport</keyword>
<evidence type="ECO:0000313" key="9">
    <source>
        <dbReference type="EMBL" id="TLD01998.1"/>
    </source>
</evidence>
<feature type="transmembrane region" description="Helical" evidence="7">
    <location>
        <begin position="101"/>
        <end position="122"/>
    </location>
</feature>
<dbReference type="InterPro" id="IPR000515">
    <property type="entry name" value="MetI-like"/>
</dbReference>
<organism evidence="9 10">
    <name type="scientific">Robinsoniella peoriensis</name>
    <dbReference type="NCBI Taxonomy" id="180332"/>
    <lineage>
        <taxon>Bacteria</taxon>
        <taxon>Bacillati</taxon>
        <taxon>Bacillota</taxon>
        <taxon>Clostridia</taxon>
        <taxon>Lachnospirales</taxon>
        <taxon>Lachnospiraceae</taxon>
        <taxon>Robinsoniella</taxon>
    </lineage>
</organism>
<comment type="caution">
    <text evidence="9">The sequence shown here is derived from an EMBL/GenBank/DDBJ whole genome shotgun (WGS) entry which is preliminary data.</text>
</comment>
<dbReference type="InterPro" id="IPR035906">
    <property type="entry name" value="MetI-like_sf"/>
</dbReference>
<dbReference type="EMBL" id="QGQD01000023">
    <property type="protein sequence ID" value="TLD01998.1"/>
    <property type="molecule type" value="Genomic_DNA"/>
</dbReference>
<proteinExistence type="inferred from homology"/>
<evidence type="ECO:0000256" key="3">
    <source>
        <dbReference type="ARBA" id="ARBA00022475"/>
    </source>
</evidence>
<dbReference type="SUPFAM" id="SSF161098">
    <property type="entry name" value="MetI-like"/>
    <property type="match status" value="1"/>
</dbReference>
<name>A0A4V6HS88_9FIRM</name>
<evidence type="ECO:0000256" key="1">
    <source>
        <dbReference type="ARBA" id="ARBA00004651"/>
    </source>
</evidence>
<dbReference type="GO" id="GO:0005886">
    <property type="term" value="C:plasma membrane"/>
    <property type="evidence" value="ECO:0007669"/>
    <property type="project" value="UniProtKB-SubCell"/>
</dbReference>
<dbReference type="RefSeq" id="WP_047832838.1">
    <property type="nucleotide sequence ID" value="NZ_JBHTNY010000026.1"/>
</dbReference>
<comment type="subcellular location">
    <subcellularLocation>
        <location evidence="1 7">Cell membrane</location>
        <topology evidence="1 7">Multi-pass membrane protein</topology>
    </subcellularLocation>
</comment>
<dbReference type="STRING" id="180332.GCA_000797495_00364"/>
<protein>
    <submittedName>
        <fullName evidence="9">L-arabinose transport system permease protein AraQ</fullName>
    </submittedName>
</protein>
<accession>A0A4V6HS88</accession>
<dbReference type="AlphaFoldDB" id="A0A4V6HS88"/>
<evidence type="ECO:0000256" key="5">
    <source>
        <dbReference type="ARBA" id="ARBA00022989"/>
    </source>
</evidence>
<feature type="domain" description="ABC transmembrane type-1" evidence="8">
    <location>
        <begin position="66"/>
        <end position="255"/>
    </location>
</feature>
<keyword evidence="3" id="KW-1003">Cell membrane</keyword>
<dbReference type="Proteomes" id="UP000306509">
    <property type="component" value="Unassembled WGS sequence"/>
</dbReference>
<comment type="similarity">
    <text evidence="7">Belongs to the binding-protein-dependent transport system permease family.</text>
</comment>
<dbReference type="PROSITE" id="PS50928">
    <property type="entry name" value="ABC_TM1"/>
    <property type="match status" value="1"/>
</dbReference>
<dbReference type="Pfam" id="PF00528">
    <property type="entry name" value="BPD_transp_1"/>
    <property type="match status" value="1"/>
</dbReference>
<reference evidence="9 10" key="1">
    <citation type="journal article" date="2019" name="Anaerobe">
        <title>Detection of Robinsoniella peoriensis in multiple bone samples of a trauma patient.</title>
        <authorList>
            <person name="Schrottner P."/>
            <person name="Hartwich K."/>
            <person name="Bunk B."/>
            <person name="Schober I."/>
            <person name="Helbig S."/>
            <person name="Rudolph W.W."/>
            <person name="Gunzer F."/>
        </authorList>
    </citation>
    <scope>NUCLEOTIDE SEQUENCE [LARGE SCALE GENOMIC DNA]</scope>
    <source>
        <strain evidence="9 10">DSM 106044</strain>
    </source>
</reference>
<evidence type="ECO:0000256" key="4">
    <source>
        <dbReference type="ARBA" id="ARBA00022692"/>
    </source>
</evidence>
<feature type="transmembrane region" description="Helical" evidence="7">
    <location>
        <begin position="177"/>
        <end position="200"/>
    </location>
</feature>
<evidence type="ECO:0000259" key="8">
    <source>
        <dbReference type="PROSITE" id="PS50928"/>
    </source>
</evidence>
<feature type="transmembrane region" description="Helical" evidence="7">
    <location>
        <begin position="65"/>
        <end position="89"/>
    </location>
</feature>
<evidence type="ECO:0000256" key="2">
    <source>
        <dbReference type="ARBA" id="ARBA00022448"/>
    </source>
</evidence>
<dbReference type="CDD" id="cd06261">
    <property type="entry name" value="TM_PBP2"/>
    <property type="match status" value="1"/>
</dbReference>
<dbReference type="PANTHER" id="PTHR43744:SF8">
    <property type="entry name" value="SN-GLYCEROL-3-PHOSPHATE TRANSPORT SYSTEM PERMEASE PROTEIN UGPE"/>
    <property type="match status" value="1"/>
</dbReference>
<keyword evidence="4 7" id="KW-0812">Transmembrane</keyword>
<feature type="transmembrane region" description="Helical" evidence="7">
    <location>
        <begin position="235"/>
        <end position="255"/>
    </location>
</feature>
<evidence type="ECO:0000256" key="6">
    <source>
        <dbReference type="ARBA" id="ARBA00023136"/>
    </source>
</evidence>
<keyword evidence="6 7" id="KW-0472">Membrane</keyword>
<feature type="transmembrane region" description="Helical" evidence="7">
    <location>
        <begin position="7"/>
        <end position="28"/>
    </location>
</feature>
<feature type="transmembrane region" description="Helical" evidence="7">
    <location>
        <begin position="134"/>
        <end position="151"/>
    </location>
</feature>
<keyword evidence="10" id="KW-1185">Reference proteome</keyword>